<feature type="region of interest" description="Disordered" evidence="1">
    <location>
        <begin position="230"/>
        <end position="266"/>
    </location>
</feature>
<accession>A0A5E4XB64</accession>
<protein>
    <submittedName>
        <fullName evidence="2">Uncharacterized protein</fullName>
    </submittedName>
</protein>
<name>A0A5E4XB64_9BURK</name>
<feature type="compositionally biased region" description="Polar residues" evidence="1">
    <location>
        <begin position="202"/>
        <end position="213"/>
    </location>
</feature>
<proteinExistence type="predicted"/>
<evidence type="ECO:0000256" key="1">
    <source>
        <dbReference type="SAM" id="MobiDB-lite"/>
    </source>
</evidence>
<feature type="region of interest" description="Disordered" evidence="1">
    <location>
        <begin position="179"/>
        <end position="213"/>
    </location>
</feature>
<evidence type="ECO:0000313" key="2">
    <source>
        <dbReference type="EMBL" id="VVE33584.1"/>
    </source>
</evidence>
<gene>
    <name evidence="2" type="ORF">PTE31013_03801</name>
</gene>
<reference evidence="2 3" key="1">
    <citation type="submission" date="2019-08" db="EMBL/GenBank/DDBJ databases">
        <authorList>
            <person name="Peeters C."/>
        </authorList>
    </citation>
    <scope>NUCLEOTIDE SEQUENCE [LARGE SCALE GENOMIC DNA]</scope>
    <source>
        <strain evidence="2 3">LMG 31013</strain>
    </source>
</reference>
<feature type="compositionally biased region" description="Low complexity" evidence="1">
    <location>
        <begin position="230"/>
        <end position="246"/>
    </location>
</feature>
<sequence length="266" mass="28991">MDISVAFIANLQASKRVKPGNRALDLPTRFAESAAMGRASFCEQGRDATFAQALPMWLGTVAPVALNDLRLVQGTPALAPDMWNGLDQCIELRNVVAVCASQDDRERDALRVDDEVVLAAELAPVRWIRTGFFPASMARTDELSTMARVKSISPRRRSSASSVSWIRCQTPAFCHATSRRQQAVPEPQPISCGSRFHAMPERSTNTMPVSTARSGVGLRPAYWRLRGARAGRSGSMSDHNSSSMSSLGIASCQAKQDRKLTPSRKS</sequence>
<keyword evidence="3" id="KW-1185">Reference proteome</keyword>
<evidence type="ECO:0000313" key="3">
    <source>
        <dbReference type="Proteomes" id="UP000334380"/>
    </source>
</evidence>
<dbReference type="AlphaFoldDB" id="A0A5E4XB64"/>
<organism evidence="2 3">
    <name type="scientific">Pandoraea terrigena</name>
    <dbReference type="NCBI Taxonomy" id="2508292"/>
    <lineage>
        <taxon>Bacteria</taxon>
        <taxon>Pseudomonadati</taxon>
        <taxon>Pseudomonadota</taxon>
        <taxon>Betaproteobacteria</taxon>
        <taxon>Burkholderiales</taxon>
        <taxon>Burkholderiaceae</taxon>
        <taxon>Pandoraea</taxon>
    </lineage>
</organism>
<dbReference type="EMBL" id="CABPRU010000011">
    <property type="protein sequence ID" value="VVE33584.1"/>
    <property type="molecule type" value="Genomic_DNA"/>
</dbReference>
<dbReference type="Proteomes" id="UP000334380">
    <property type="component" value="Unassembled WGS sequence"/>
</dbReference>